<sequence length="554" mass="64244">PIIREDNRIQEITSTEDLIFLASQVLDVNEIYHFDLLLGALVKWDRQQEAKQISQWTPILQRAYKLLMSGGSSRNGILDQLMATFLLDYAKLLIKRFPEEAQELNNLHLKMVQKDELQKGKWGYRNLQKLTIREKTNKKIKFPVHKQLLCRTLDLLESKEKPLPLLSTPTHTPMFIAPETLIERLKQYQQANAEPDDMDMQTALSRVALESSSQELPLLLRSLKGEYRHLLTFLLGEKDVLPQAPFNHPSWWMMAGLMKSPETIYAEFKDFSYNKSPREFLTGNFKWRTYQYTDSYTDYNKKTVEWICSTLTFDIPESENSHVINKDKYNERVSYYSYDPHPLLVEMYPQIERFDDIQNDLPRLAWLTPNIPEPLLVWCIRSAIYDPTLNEVREAGITQAAIEALHQLRHTWHEVSYLLEATCMLVADKTSRSYAAEIWIERVGQGCIDSGRIGSILSSHQHTGWGPLKRLTDLIQQQMINVSPLHNRELEKLIVAMLAGLPEKPVKDLKKLLEIYAELLSINHSKAEDEHVLHLLDAWKGVANLKKAAANIQR</sequence>
<feature type="domain" description="DUF7825" evidence="2">
    <location>
        <begin position="287"/>
        <end position="554"/>
    </location>
</feature>
<dbReference type="AlphaFoldDB" id="A0A641S7X7"/>
<proteinExistence type="predicted"/>
<dbReference type="Pfam" id="PF25149">
    <property type="entry name" value="DUF7825"/>
    <property type="match status" value="1"/>
</dbReference>
<comment type="caution">
    <text evidence="3">The sequence shown here is derived from an EMBL/GenBank/DDBJ whole genome shotgun (WGS) entry which is preliminary data.</text>
</comment>
<protein>
    <submittedName>
        <fullName evidence="3">D-tyrosyl-tRNA(Tyr) deacylase</fullName>
    </submittedName>
</protein>
<reference evidence="3" key="1">
    <citation type="journal article" date="2019" name="Nat. Med.">
        <title>A library of human gut bacterial isolates paired with longitudinal multiomics data enables mechanistic microbiome research.</title>
        <authorList>
            <person name="Poyet M."/>
            <person name="Groussin M."/>
            <person name="Gibbons S.M."/>
            <person name="Avila-Pacheco J."/>
            <person name="Jiang X."/>
            <person name="Kearney S.M."/>
            <person name="Perrotta A.R."/>
            <person name="Berdy B."/>
            <person name="Zhao S."/>
            <person name="Lieberman T.D."/>
            <person name="Swanson P.K."/>
            <person name="Smith M."/>
            <person name="Roesemann S."/>
            <person name="Alexander J.E."/>
            <person name="Rich S.A."/>
            <person name="Livny J."/>
            <person name="Vlamakis H."/>
            <person name="Clish C."/>
            <person name="Bullock K."/>
            <person name="Deik A."/>
            <person name="Scott J."/>
            <person name="Pierce K.A."/>
            <person name="Xavier R.J."/>
            <person name="Alm E.J."/>
        </authorList>
    </citation>
    <scope>NUCLEOTIDE SEQUENCE</scope>
    <source>
        <strain evidence="3">BIOML-A147</strain>
    </source>
</reference>
<dbReference type="InterPro" id="IPR056727">
    <property type="entry name" value="DUF7825"/>
</dbReference>
<evidence type="ECO:0000259" key="2">
    <source>
        <dbReference type="Pfam" id="PF25149"/>
    </source>
</evidence>
<feature type="non-terminal residue" evidence="3">
    <location>
        <position position="1"/>
    </location>
</feature>
<accession>A0A641S7X7</accession>
<evidence type="ECO:0000259" key="1">
    <source>
        <dbReference type="Pfam" id="PF25148"/>
    </source>
</evidence>
<organism evidence="3">
    <name type="scientific">Bacteroides ovatus</name>
    <dbReference type="NCBI Taxonomy" id="28116"/>
    <lineage>
        <taxon>Bacteria</taxon>
        <taxon>Pseudomonadati</taxon>
        <taxon>Bacteroidota</taxon>
        <taxon>Bacteroidia</taxon>
        <taxon>Bacteroidales</taxon>
        <taxon>Bacteroidaceae</taxon>
        <taxon>Bacteroides</taxon>
    </lineage>
</organism>
<dbReference type="EMBL" id="VWKO01000036">
    <property type="protein sequence ID" value="KAA4033926.1"/>
    <property type="molecule type" value="Genomic_DNA"/>
</dbReference>
<name>A0A641S7X7_BACOV</name>
<evidence type="ECO:0000313" key="3">
    <source>
        <dbReference type="EMBL" id="KAA4033926.1"/>
    </source>
</evidence>
<dbReference type="Pfam" id="PF25148">
    <property type="entry name" value="DUF7824"/>
    <property type="match status" value="1"/>
</dbReference>
<feature type="domain" description="DUF7824" evidence="1">
    <location>
        <begin position="4"/>
        <end position="277"/>
    </location>
</feature>
<gene>
    <name evidence="3" type="ORF">F3D60_07545</name>
</gene>
<dbReference type="InterPro" id="IPR056726">
    <property type="entry name" value="DUF7824"/>
</dbReference>